<dbReference type="EMBL" id="MFBA01000057">
    <property type="protein sequence ID" value="OGD84550.1"/>
    <property type="molecule type" value="Genomic_DNA"/>
</dbReference>
<dbReference type="GO" id="GO:0006412">
    <property type="term" value="P:translation"/>
    <property type="evidence" value="ECO:0007669"/>
    <property type="project" value="UniProtKB-UniRule"/>
</dbReference>
<dbReference type="PIRSF" id="PIRSF004749">
    <property type="entry name" value="Pep_def"/>
    <property type="match status" value="1"/>
</dbReference>
<evidence type="ECO:0000313" key="4">
    <source>
        <dbReference type="Proteomes" id="UP000177069"/>
    </source>
</evidence>
<dbReference type="EC" id="3.5.1.88" evidence="2"/>
<evidence type="ECO:0000313" key="3">
    <source>
        <dbReference type="EMBL" id="OGD84550.1"/>
    </source>
</evidence>
<dbReference type="PANTHER" id="PTHR10458">
    <property type="entry name" value="PEPTIDE DEFORMYLASE"/>
    <property type="match status" value="1"/>
</dbReference>
<feature type="binding site" evidence="2">
    <location>
        <position position="93"/>
    </location>
    <ligand>
        <name>Fe cation</name>
        <dbReference type="ChEBI" id="CHEBI:24875"/>
    </ligand>
</feature>
<feature type="binding site" evidence="2">
    <location>
        <position position="139"/>
    </location>
    <ligand>
        <name>Fe cation</name>
        <dbReference type="ChEBI" id="CHEBI:24875"/>
    </ligand>
</feature>
<proteinExistence type="inferred from homology"/>
<name>A0A1F5FY71_9BACT</name>
<comment type="caution">
    <text evidence="3">The sequence shown here is derived from an EMBL/GenBank/DDBJ whole genome shotgun (WGS) entry which is preliminary data.</text>
</comment>
<dbReference type="Gene3D" id="3.90.45.10">
    <property type="entry name" value="Peptide deformylase"/>
    <property type="match status" value="1"/>
</dbReference>
<protein>
    <recommendedName>
        <fullName evidence="2">Peptide deformylase</fullName>
        <shortName evidence="2">PDF</shortName>
        <ecNumber evidence="2">3.5.1.88</ecNumber>
    </recommendedName>
    <alternativeName>
        <fullName evidence="2">Polypeptide deformylase</fullName>
    </alternativeName>
</protein>
<dbReference type="AlphaFoldDB" id="A0A1F5FY71"/>
<comment type="cofactor">
    <cofactor evidence="2">
        <name>Fe(2+)</name>
        <dbReference type="ChEBI" id="CHEBI:29033"/>
    </cofactor>
    <text evidence="2">Binds 1 Fe(2+) ion.</text>
</comment>
<dbReference type="CDD" id="cd00487">
    <property type="entry name" value="Pep_deformylase"/>
    <property type="match status" value="1"/>
</dbReference>
<dbReference type="InterPro" id="IPR036821">
    <property type="entry name" value="Peptide_deformylase_sf"/>
</dbReference>
<comment type="similarity">
    <text evidence="1 2">Belongs to the polypeptide deformylase family.</text>
</comment>
<feature type="active site" evidence="2">
    <location>
        <position position="136"/>
    </location>
</feature>
<keyword evidence="2" id="KW-0408">Iron</keyword>
<keyword evidence="2" id="KW-0378">Hydrolase</keyword>
<keyword evidence="2" id="KW-0648">Protein biosynthesis</keyword>
<evidence type="ECO:0000256" key="1">
    <source>
        <dbReference type="ARBA" id="ARBA00010759"/>
    </source>
</evidence>
<dbReference type="HAMAP" id="MF_00163">
    <property type="entry name" value="Pep_deformylase"/>
    <property type="match status" value="1"/>
</dbReference>
<reference evidence="3 4" key="1">
    <citation type="journal article" date="2016" name="Nat. Commun.">
        <title>Thousands of microbial genomes shed light on interconnected biogeochemical processes in an aquifer system.</title>
        <authorList>
            <person name="Anantharaman K."/>
            <person name="Brown C.T."/>
            <person name="Hug L.A."/>
            <person name="Sharon I."/>
            <person name="Castelle C.J."/>
            <person name="Probst A.J."/>
            <person name="Thomas B.C."/>
            <person name="Singh A."/>
            <person name="Wilkins M.J."/>
            <person name="Karaoz U."/>
            <person name="Brodie E.L."/>
            <person name="Williams K.H."/>
            <person name="Hubbard S.S."/>
            <person name="Banfield J.F."/>
        </authorList>
    </citation>
    <scope>NUCLEOTIDE SEQUENCE [LARGE SCALE GENOMIC DNA]</scope>
</reference>
<dbReference type="PRINTS" id="PR01576">
    <property type="entry name" value="PDEFORMYLASE"/>
</dbReference>
<feature type="binding site" evidence="2">
    <location>
        <position position="135"/>
    </location>
    <ligand>
        <name>Fe cation</name>
        <dbReference type="ChEBI" id="CHEBI:24875"/>
    </ligand>
</feature>
<gene>
    <name evidence="2" type="primary">def</name>
    <name evidence="3" type="ORF">A2696_01955</name>
</gene>
<keyword evidence="2" id="KW-0479">Metal-binding</keyword>
<dbReference type="SUPFAM" id="SSF56420">
    <property type="entry name" value="Peptide deformylase"/>
    <property type="match status" value="1"/>
</dbReference>
<dbReference type="Pfam" id="PF01327">
    <property type="entry name" value="Pep_deformylase"/>
    <property type="match status" value="1"/>
</dbReference>
<accession>A0A1F5FY71</accession>
<organism evidence="3 4">
    <name type="scientific">Candidatus Curtissbacteria bacterium RIFCSPHIGHO2_01_FULL_41_13</name>
    <dbReference type="NCBI Taxonomy" id="1797745"/>
    <lineage>
        <taxon>Bacteria</taxon>
        <taxon>Candidatus Curtissiibacteriota</taxon>
    </lineage>
</organism>
<dbReference type="GO" id="GO:0046872">
    <property type="term" value="F:metal ion binding"/>
    <property type="evidence" value="ECO:0007669"/>
    <property type="project" value="UniProtKB-KW"/>
</dbReference>
<dbReference type="Proteomes" id="UP000177069">
    <property type="component" value="Unassembled WGS sequence"/>
</dbReference>
<dbReference type="GO" id="GO:0042586">
    <property type="term" value="F:peptide deformylase activity"/>
    <property type="evidence" value="ECO:0007669"/>
    <property type="project" value="UniProtKB-UniRule"/>
</dbReference>
<evidence type="ECO:0000256" key="2">
    <source>
        <dbReference type="HAMAP-Rule" id="MF_00163"/>
    </source>
</evidence>
<dbReference type="InterPro" id="IPR023635">
    <property type="entry name" value="Peptide_deformylase"/>
</dbReference>
<dbReference type="NCBIfam" id="NF001159">
    <property type="entry name" value="PRK00150.1-3"/>
    <property type="match status" value="1"/>
</dbReference>
<dbReference type="NCBIfam" id="TIGR00079">
    <property type="entry name" value="pept_deformyl"/>
    <property type="match status" value="1"/>
</dbReference>
<comment type="function">
    <text evidence="2">Removes the formyl group from the N-terminal Met of newly synthesized proteins. Requires at least a dipeptide for an efficient rate of reaction. N-terminal L-methionine is a prerequisite for activity but the enzyme has broad specificity at other positions.</text>
</comment>
<comment type="catalytic activity">
    <reaction evidence="2">
        <text>N-terminal N-formyl-L-methionyl-[peptide] + H2O = N-terminal L-methionyl-[peptide] + formate</text>
        <dbReference type="Rhea" id="RHEA:24420"/>
        <dbReference type="Rhea" id="RHEA-COMP:10639"/>
        <dbReference type="Rhea" id="RHEA-COMP:10640"/>
        <dbReference type="ChEBI" id="CHEBI:15377"/>
        <dbReference type="ChEBI" id="CHEBI:15740"/>
        <dbReference type="ChEBI" id="CHEBI:49298"/>
        <dbReference type="ChEBI" id="CHEBI:64731"/>
        <dbReference type="EC" id="3.5.1.88"/>
    </reaction>
</comment>
<sequence>MIRKIFTIPQDETKLRQKSEKVVAFDQNLEQIIKNLSDTLQAQTDPPGLGLSAPQIGIFKQVFVARNRNKIKAFINPKILKFSKKQISYLEGCFSIPDLYGHVIRSAEIDLESCNKHGKVSKSHYKGLPARITQHEIDHLNGVLFTDHIHTQNGKVFKVKKDRRGKEQFVEVTGVLGTQDLR</sequence>
<dbReference type="PANTHER" id="PTHR10458:SF22">
    <property type="entry name" value="PEPTIDE DEFORMYLASE"/>
    <property type="match status" value="1"/>
</dbReference>